<protein>
    <submittedName>
        <fullName evidence="1">Uncharacterized protein</fullName>
    </submittedName>
</protein>
<comment type="caution">
    <text evidence="1">The sequence shown here is derived from an EMBL/GenBank/DDBJ whole genome shotgun (WGS) entry which is preliminary data.</text>
</comment>
<dbReference type="AlphaFoldDB" id="A0A368ZKG4"/>
<gene>
    <name evidence="1" type="ORF">DFQ08_101434</name>
</gene>
<dbReference type="RefSeq" id="WP_114308148.1">
    <property type="nucleotide sequence ID" value="NZ_QPJO01000001.1"/>
</dbReference>
<dbReference type="EMBL" id="QPJO01000001">
    <property type="protein sequence ID" value="RCW93637.1"/>
    <property type="molecule type" value="Genomic_DNA"/>
</dbReference>
<name>A0A368ZKG4_9FLAO</name>
<reference evidence="1 2" key="1">
    <citation type="submission" date="2018-07" db="EMBL/GenBank/DDBJ databases">
        <title>Genomic Encyclopedia of Type Strains, Phase III (KMG-III): the genomes of soil and plant-associated and newly described type strains.</title>
        <authorList>
            <person name="Whitman W."/>
        </authorList>
    </citation>
    <scope>NUCLEOTIDE SEQUENCE [LARGE SCALE GENOMIC DNA]</scope>
    <source>
        <strain evidence="1 2">CECT 7958</strain>
    </source>
</reference>
<keyword evidence="2" id="KW-1185">Reference proteome</keyword>
<organism evidence="1 2">
    <name type="scientific">Winogradskyella arenosi</name>
    <dbReference type="NCBI Taxonomy" id="533325"/>
    <lineage>
        <taxon>Bacteria</taxon>
        <taxon>Pseudomonadati</taxon>
        <taxon>Bacteroidota</taxon>
        <taxon>Flavobacteriia</taxon>
        <taxon>Flavobacteriales</taxon>
        <taxon>Flavobacteriaceae</taxon>
        <taxon>Winogradskyella</taxon>
    </lineage>
</organism>
<evidence type="ECO:0000313" key="1">
    <source>
        <dbReference type="EMBL" id="RCW93637.1"/>
    </source>
</evidence>
<sequence length="263" mass="31200">MIKKYKKEAFSIDPIPFNERKKDNTYNGNSFQLKNYENYEPKLENDFYIKYFIKELLFEIDILEVDDFLQYHFENCKNADLNLSVLELKIVPKTKDIIINAKAFLDVNNTYYNEILLEDGFIETEGIIKNSQYEYGQMLHFTGFNNLQNDLEQRLELILTFTTKSKETENENVLTWTGKPTHLAFIISQLLNNEYIDAPLKNDGEINYTELSKQIQNSFNFTNKTPSIETLRRYTNIESEKYYKLNDNFKEKGFYLPNSKMMG</sequence>
<proteinExistence type="predicted"/>
<dbReference type="Proteomes" id="UP000253436">
    <property type="component" value="Unassembled WGS sequence"/>
</dbReference>
<dbReference type="OrthoDB" id="1330403at2"/>
<evidence type="ECO:0000313" key="2">
    <source>
        <dbReference type="Proteomes" id="UP000253436"/>
    </source>
</evidence>
<accession>A0A368ZKG4</accession>